<proteinExistence type="predicted"/>
<accession>A0AAV2LIQ3</accession>
<keyword evidence="3" id="KW-1185">Reference proteome</keyword>
<dbReference type="Proteomes" id="UP001497482">
    <property type="component" value="Chromosome 3"/>
</dbReference>
<organism evidence="2 3">
    <name type="scientific">Knipowitschia caucasica</name>
    <name type="common">Caucasian dwarf goby</name>
    <name type="synonym">Pomatoschistus caucasicus</name>
    <dbReference type="NCBI Taxonomy" id="637954"/>
    <lineage>
        <taxon>Eukaryota</taxon>
        <taxon>Metazoa</taxon>
        <taxon>Chordata</taxon>
        <taxon>Craniata</taxon>
        <taxon>Vertebrata</taxon>
        <taxon>Euteleostomi</taxon>
        <taxon>Actinopterygii</taxon>
        <taxon>Neopterygii</taxon>
        <taxon>Teleostei</taxon>
        <taxon>Neoteleostei</taxon>
        <taxon>Acanthomorphata</taxon>
        <taxon>Gobiaria</taxon>
        <taxon>Gobiiformes</taxon>
        <taxon>Gobioidei</taxon>
        <taxon>Gobiidae</taxon>
        <taxon>Gobiinae</taxon>
        <taxon>Knipowitschia</taxon>
    </lineage>
</organism>
<evidence type="ECO:0000256" key="1">
    <source>
        <dbReference type="SAM" id="Coils"/>
    </source>
</evidence>
<protein>
    <recommendedName>
        <fullName evidence="4">LINE-1 type transposase domain-containing 1</fullName>
    </recommendedName>
</protein>
<dbReference type="Gene3D" id="3.30.250.20">
    <property type="entry name" value="L1 transposable element, C-terminal domain"/>
    <property type="match status" value="1"/>
</dbReference>
<evidence type="ECO:0008006" key="4">
    <source>
        <dbReference type="Google" id="ProtNLM"/>
    </source>
</evidence>
<dbReference type="PANTHER" id="PTHR11505">
    <property type="entry name" value="L1 TRANSPOSABLE ELEMENT-RELATED"/>
    <property type="match status" value="1"/>
</dbReference>
<feature type="coiled-coil region" evidence="1">
    <location>
        <begin position="56"/>
        <end position="90"/>
    </location>
</feature>
<gene>
    <name evidence="2" type="ORF">KC01_LOCUS28568</name>
</gene>
<dbReference type="EMBL" id="OZ035825">
    <property type="protein sequence ID" value="CAL1600476.1"/>
    <property type="molecule type" value="Genomic_DNA"/>
</dbReference>
<keyword evidence="1" id="KW-0175">Coiled coil</keyword>
<evidence type="ECO:0000313" key="2">
    <source>
        <dbReference type="EMBL" id="CAL1600476.1"/>
    </source>
</evidence>
<evidence type="ECO:0000313" key="3">
    <source>
        <dbReference type="Proteomes" id="UP001497482"/>
    </source>
</evidence>
<reference evidence="2 3" key="1">
    <citation type="submission" date="2024-04" db="EMBL/GenBank/DDBJ databases">
        <authorList>
            <person name="Waldvogel A.-M."/>
            <person name="Schoenle A."/>
        </authorList>
    </citation>
    <scope>NUCLEOTIDE SEQUENCE [LARGE SCALE GENOMIC DNA]</scope>
</reference>
<dbReference type="InterPro" id="IPR004244">
    <property type="entry name" value="Transposase_22"/>
</dbReference>
<dbReference type="AlphaFoldDB" id="A0AAV2LIQ3"/>
<sequence>MQPKSAKSNEKTAEIEVSSSHATVSKADIIALLAEHRSALLAELKNSFFDNVNNKLDGLQKVSDSHGERLESLEENADTISERLAKVENVCESLHAANEKLSYLISSQETDVVMPVLSVYRRELRAHSLQNCSRRCCKMFLARTFSLPLQSWIVHTVLWPLNRPREAGLGLSVCFHRYQNKELLIREARGRNDLKYMDKPFRIYEDYSPEVVSQRREYRSVMADLYRLGLRPSLQYPVQLRITEADGVRRTFGSVVEAERFVEHLKKD</sequence>
<name>A0AAV2LIQ3_KNICA</name>
<dbReference type="InterPro" id="IPR042566">
    <property type="entry name" value="L1_C"/>
</dbReference>